<name>A0A6L5YRX6_9FIRM</name>
<keyword evidence="4" id="KW-1185">Reference proteome</keyword>
<feature type="signal peptide" evidence="2">
    <location>
        <begin position="1"/>
        <end position="19"/>
    </location>
</feature>
<evidence type="ECO:0000256" key="2">
    <source>
        <dbReference type="SAM" id="SignalP"/>
    </source>
</evidence>
<reference evidence="3 4" key="1">
    <citation type="submission" date="2019-08" db="EMBL/GenBank/DDBJ databases">
        <title>In-depth cultivation of the pig gut microbiome towards novel bacterial diversity and tailored functional studies.</title>
        <authorList>
            <person name="Wylensek D."/>
            <person name="Hitch T.C.A."/>
            <person name="Clavel T."/>
        </authorList>
    </citation>
    <scope>NUCLEOTIDE SEQUENCE [LARGE SCALE GENOMIC DNA]</scope>
    <source>
        <strain evidence="3 4">MUC/MUC-530-WT-4D</strain>
    </source>
</reference>
<dbReference type="RefSeq" id="WP_154430307.1">
    <property type="nucleotide sequence ID" value="NZ_VUNI01000017.1"/>
</dbReference>
<accession>A0A6L5YRX6</accession>
<comment type="caution">
    <text evidence="3">The sequence shown here is derived from an EMBL/GenBank/DDBJ whole genome shotgun (WGS) entry which is preliminary data.</text>
</comment>
<feature type="chain" id="PRO_5039423689" description="DUF5105 domain-containing protein" evidence="2">
    <location>
        <begin position="20"/>
        <end position="266"/>
    </location>
</feature>
<evidence type="ECO:0000313" key="4">
    <source>
        <dbReference type="Proteomes" id="UP000474024"/>
    </source>
</evidence>
<protein>
    <recommendedName>
        <fullName evidence="5">DUF5105 domain-containing protein</fullName>
    </recommendedName>
</protein>
<feature type="compositionally biased region" description="Acidic residues" evidence="1">
    <location>
        <begin position="216"/>
        <end position="254"/>
    </location>
</feature>
<sequence length="266" mass="29225">MKKYSAICLVIALCVTMLAGCGTSYSAEESTVFVQKHGKIVSTDVEDFDENTYDKDGLEKYVNETIDKYTSENGKNTVKLKELSVKDNSAVLTLEYKDAKAYSGFNGEELFTGTIAEALAAGYRFDTEFASVKDGKAGEAVDSSEFLDDDLKVVIVKANLDVNVKGKICYLSTQNTSLKDKSTVSIREGQNLLSKAEESEAGTQETEAAEAVTEVTETEESGSVDDDEMLTGTEEETSVTFDFPEEEENEDTSDEFSNVYTYIIYK</sequence>
<dbReference type="PROSITE" id="PS51257">
    <property type="entry name" value="PROKAR_LIPOPROTEIN"/>
    <property type="match status" value="1"/>
</dbReference>
<evidence type="ECO:0000313" key="3">
    <source>
        <dbReference type="EMBL" id="MST75343.1"/>
    </source>
</evidence>
<dbReference type="EMBL" id="VUNI01000017">
    <property type="protein sequence ID" value="MST75343.1"/>
    <property type="molecule type" value="Genomic_DNA"/>
</dbReference>
<evidence type="ECO:0008006" key="5">
    <source>
        <dbReference type="Google" id="ProtNLM"/>
    </source>
</evidence>
<evidence type="ECO:0000256" key="1">
    <source>
        <dbReference type="SAM" id="MobiDB-lite"/>
    </source>
</evidence>
<proteinExistence type="predicted"/>
<feature type="compositionally biased region" description="Low complexity" evidence="1">
    <location>
        <begin position="201"/>
        <end position="215"/>
    </location>
</feature>
<dbReference type="Proteomes" id="UP000474024">
    <property type="component" value="Unassembled WGS sequence"/>
</dbReference>
<organism evidence="3 4">
    <name type="scientific">Roseburia porci</name>
    <dbReference type="NCBI Taxonomy" id="2605790"/>
    <lineage>
        <taxon>Bacteria</taxon>
        <taxon>Bacillati</taxon>
        <taxon>Bacillota</taxon>
        <taxon>Clostridia</taxon>
        <taxon>Lachnospirales</taxon>
        <taxon>Lachnospiraceae</taxon>
        <taxon>Roseburia</taxon>
    </lineage>
</organism>
<feature type="region of interest" description="Disordered" evidence="1">
    <location>
        <begin position="194"/>
        <end position="255"/>
    </location>
</feature>
<gene>
    <name evidence="3" type="ORF">FYJ75_09975</name>
</gene>
<keyword evidence="2" id="KW-0732">Signal</keyword>
<dbReference type="AlphaFoldDB" id="A0A6L5YRX6"/>